<organism evidence="5">
    <name type="scientific">Selaginella moellendorffii</name>
    <name type="common">Spikemoss</name>
    <dbReference type="NCBI Taxonomy" id="88036"/>
    <lineage>
        <taxon>Eukaryota</taxon>
        <taxon>Viridiplantae</taxon>
        <taxon>Streptophyta</taxon>
        <taxon>Embryophyta</taxon>
        <taxon>Tracheophyta</taxon>
        <taxon>Lycopodiopsida</taxon>
        <taxon>Selaginellales</taxon>
        <taxon>Selaginellaceae</taxon>
        <taxon>Selaginella</taxon>
    </lineage>
</organism>
<dbReference type="OrthoDB" id="1934652at2759"/>
<proteinExistence type="predicted"/>
<dbReference type="InParanoid" id="D8QR86"/>
<dbReference type="CDD" id="cd04216">
    <property type="entry name" value="Phytocyanin"/>
    <property type="match status" value="1"/>
</dbReference>
<sequence>LLLVDFACAATYIVGDSQGWDLNVNYAAWAGKKKFRAGDVLIFTYTQMHSVVEVSQADFATCTITPISTYMSGNDSVTLSSTKSKQFFICGTGGHCGSGMALQVDI</sequence>
<dbReference type="FunCoup" id="D8QR86">
    <property type="interactions" value="50"/>
</dbReference>
<dbReference type="Gene3D" id="2.60.40.420">
    <property type="entry name" value="Cupredoxins - blue copper proteins"/>
    <property type="match status" value="1"/>
</dbReference>
<feature type="non-terminal residue" evidence="4">
    <location>
        <position position="106"/>
    </location>
</feature>
<name>D8QR86_SELML</name>
<dbReference type="eggNOG" id="ENOG502S1GK">
    <property type="taxonomic scope" value="Eukaryota"/>
</dbReference>
<evidence type="ECO:0000256" key="2">
    <source>
        <dbReference type="ARBA" id="ARBA00023180"/>
    </source>
</evidence>
<keyword evidence="5" id="KW-1185">Reference proteome</keyword>
<dbReference type="PANTHER" id="PTHR33021:SF350">
    <property type="entry name" value="UCLACYANIN-2"/>
    <property type="match status" value="1"/>
</dbReference>
<evidence type="ECO:0000256" key="1">
    <source>
        <dbReference type="ARBA" id="ARBA00022723"/>
    </source>
</evidence>
<dbReference type="STRING" id="88036.D8QR86"/>
<dbReference type="Pfam" id="PF02298">
    <property type="entry name" value="Cu_bind_like"/>
    <property type="match status" value="1"/>
</dbReference>
<dbReference type="Proteomes" id="UP000001514">
    <property type="component" value="Unassembled WGS sequence"/>
</dbReference>
<evidence type="ECO:0000259" key="3">
    <source>
        <dbReference type="PROSITE" id="PS51485"/>
    </source>
</evidence>
<dbReference type="InterPro" id="IPR003245">
    <property type="entry name" value="Phytocyanin_dom"/>
</dbReference>
<dbReference type="InterPro" id="IPR008972">
    <property type="entry name" value="Cupredoxin"/>
</dbReference>
<dbReference type="PROSITE" id="PS51485">
    <property type="entry name" value="PHYTOCYANIN"/>
    <property type="match status" value="1"/>
</dbReference>
<dbReference type="AlphaFoldDB" id="D8QR86"/>
<keyword evidence="1" id="KW-0479">Metal-binding</keyword>
<dbReference type="PANTHER" id="PTHR33021">
    <property type="entry name" value="BLUE COPPER PROTEIN"/>
    <property type="match status" value="1"/>
</dbReference>
<feature type="domain" description="Phytocyanin" evidence="3">
    <location>
        <begin position="10"/>
        <end position="106"/>
    </location>
</feature>
<dbReference type="GO" id="GO:0005886">
    <property type="term" value="C:plasma membrane"/>
    <property type="evidence" value="ECO:0000318"/>
    <property type="project" value="GO_Central"/>
</dbReference>
<dbReference type="HOGENOM" id="CLU_058719_4_4_1"/>
<evidence type="ECO:0000313" key="5">
    <source>
        <dbReference type="Proteomes" id="UP000001514"/>
    </source>
</evidence>
<dbReference type="GO" id="GO:0009055">
    <property type="term" value="F:electron transfer activity"/>
    <property type="evidence" value="ECO:0007669"/>
    <property type="project" value="InterPro"/>
</dbReference>
<dbReference type="SUPFAM" id="SSF49503">
    <property type="entry name" value="Cupredoxins"/>
    <property type="match status" value="1"/>
</dbReference>
<reference evidence="4 5" key="1">
    <citation type="journal article" date="2011" name="Science">
        <title>The Selaginella genome identifies genetic changes associated with the evolution of vascular plants.</title>
        <authorList>
            <person name="Banks J.A."/>
            <person name="Nishiyama T."/>
            <person name="Hasebe M."/>
            <person name="Bowman J.L."/>
            <person name="Gribskov M."/>
            <person name="dePamphilis C."/>
            <person name="Albert V.A."/>
            <person name="Aono N."/>
            <person name="Aoyama T."/>
            <person name="Ambrose B.A."/>
            <person name="Ashton N.W."/>
            <person name="Axtell M.J."/>
            <person name="Barker E."/>
            <person name="Barker M.S."/>
            <person name="Bennetzen J.L."/>
            <person name="Bonawitz N.D."/>
            <person name="Chapple C."/>
            <person name="Cheng C."/>
            <person name="Correa L.G."/>
            <person name="Dacre M."/>
            <person name="DeBarry J."/>
            <person name="Dreyer I."/>
            <person name="Elias M."/>
            <person name="Engstrom E.M."/>
            <person name="Estelle M."/>
            <person name="Feng L."/>
            <person name="Finet C."/>
            <person name="Floyd S.K."/>
            <person name="Frommer W.B."/>
            <person name="Fujita T."/>
            <person name="Gramzow L."/>
            <person name="Gutensohn M."/>
            <person name="Harholt J."/>
            <person name="Hattori M."/>
            <person name="Heyl A."/>
            <person name="Hirai T."/>
            <person name="Hiwatashi Y."/>
            <person name="Ishikawa M."/>
            <person name="Iwata M."/>
            <person name="Karol K.G."/>
            <person name="Koehler B."/>
            <person name="Kolukisaoglu U."/>
            <person name="Kubo M."/>
            <person name="Kurata T."/>
            <person name="Lalonde S."/>
            <person name="Li K."/>
            <person name="Li Y."/>
            <person name="Litt A."/>
            <person name="Lyons E."/>
            <person name="Manning G."/>
            <person name="Maruyama T."/>
            <person name="Michael T.P."/>
            <person name="Mikami K."/>
            <person name="Miyazaki S."/>
            <person name="Morinaga S."/>
            <person name="Murata T."/>
            <person name="Mueller-Roeber B."/>
            <person name="Nelson D.R."/>
            <person name="Obara M."/>
            <person name="Oguri Y."/>
            <person name="Olmstead R.G."/>
            <person name="Onodera N."/>
            <person name="Petersen B.L."/>
            <person name="Pils B."/>
            <person name="Prigge M."/>
            <person name="Rensing S.A."/>
            <person name="Riano-Pachon D.M."/>
            <person name="Roberts A.W."/>
            <person name="Sato Y."/>
            <person name="Scheller H.V."/>
            <person name="Schulz B."/>
            <person name="Schulz C."/>
            <person name="Shakirov E.V."/>
            <person name="Shibagaki N."/>
            <person name="Shinohara N."/>
            <person name="Shippen D.E."/>
            <person name="Soerensen I."/>
            <person name="Sotooka R."/>
            <person name="Sugimoto N."/>
            <person name="Sugita M."/>
            <person name="Sumikawa N."/>
            <person name="Tanurdzic M."/>
            <person name="Theissen G."/>
            <person name="Ulvskov P."/>
            <person name="Wakazuki S."/>
            <person name="Weng J.K."/>
            <person name="Willats W.W."/>
            <person name="Wipf D."/>
            <person name="Wolf P.G."/>
            <person name="Yang L."/>
            <person name="Zimmer A.D."/>
            <person name="Zhu Q."/>
            <person name="Mitros T."/>
            <person name="Hellsten U."/>
            <person name="Loque D."/>
            <person name="Otillar R."/>
            <person name="Salamov A."/>
            <person name="Schmutz J."/>
            <person name="Shapiro H."/>
            <person name="Lindquist E."/>
            <person name="Lucas S."/>
            <person name="Rokhsar D."/>
            <person name="Grigoriev I.V."/>
        </authorList>
    </citation>
    <scope>NUCLEOTIDE SEQUENCE [LARGE SCALE GENOMIC DNA]</scope>
</reference>
<gene>
    <name evidence="4" type="ORF">SELMODRAFT_69095</name>
</gene>
<keyword evidence="2" id="KW-0325">Glycoprotein</keyword>
<feature type="non-terminal residue" evidence="4">
    <location>
        <position position="1"/>
    </location>
</feature>
<dbReference type="GO" id="GO:0046872">
    <property type="term" value="F:metal ion binding"/>
    <property type="evidence" value="ECO:0007669"/>
    <property type="project" value="UniProtKB-KW"/>
</dbReference>
<dbReference type="InterPro" id="IPR039391">
    <property type="entry name" value="Phytocyanin-like"/>
</dbReference>
<dbReference type="EMBL" id="GL377566">
    <property type="protein sequence ID" value="EFJ36736.1"/>
    <property type="molecule type" value="Genomic_DNA"/>
</dbReference>
<dbReference type="FunFam" id="2.60.40.420:FF:000003">
    <property type="entry name" value="Blue copper"/>
    <property type="match status" value="1"/>
</dbReference>
<dbReference type="OMA" id="NANVQAW"/>
<accession>D8QR86</accession>
<evidence type="ECO:0000313" key="4">
    <source>
        <dbReference type="EMBL" id="EFJ36736.1"/>
    </source>
</evidence>
<protein>
    <recommendedName>
        <fullName evidence="3">Phytocyanin domain-containing protein</fullName>
    </recommendedName>
</protein>
<dbReference type="KEGG" id="smo:SELMODRAFT_69095"/>